<evidence type="ECO:0000256" key="1">
    <source>
        <dbReference type="ARBA" id="ARBA00005254"/>
    </source>
</evidence>
<dbReference type="InterPro" id="IPR051683">
    <property type="entry name" value="Enoyl-CoA_Hydratase/Isomerase"/>
</dbReference>
<proteinExistence type="inferred from homology"/>
<feature type="non-terminal residue" evidence="2">
    <location>
        <position position="109"/>
    </location>
</feature>
<comment type="similarity">
    <text evidence="1">Belongs to the enoyl-CoA hydratase/isomerase family.</text>
</comment>
<accession>X0X8W3</accession>
<sequence>MGFETLLFGVEDHVARLTLNRPDAGNAMNAVMMRELRDVAILCDEDPEIRAVIITGAGKMFCAGGDLRSFAGEGDGLPAYLKGITNDLHGAVSRLCRMDAPVVSAVKGV</sequence>
<evidence type="ECO:0008006" key="3">
    <source>
        <dbReference type="Google" id="ProtNLM"/>
    </source>
</evidence>
<dbReference type="AlphaFoldDB" id="X0X8W3"/>
<reference evidence="2" key="1">
    <citation type="journal article" date="2014" name="Front. Microbiol.">
        <title>High frequency of phylogenetically diverse reductive dehalogenase-homologous genes in deep subseafloor sedimentary metagenomes.</title>
        <authorList>
            <person name="Kawai M."/>
            <person name="Futagami T."/>
            <person name="Toyoda A."/>
            <person name="Takaki Y."/>
            <person name="Nishi S."/>
            <person name="Hori S."/>
            <person name="Arai W."/>
            <person name="Tsubouchi T."/>
            <person name="Morono Y."/>
            <person name="Uchiyama I."/>
            <person name="Ito T."/>
            <person name="Fujiyama A."/>
            <person name="Inagaki F."/>
            <person name="Takami H."/>
        </authorList>
    </citation>
    <scope>NUCLEOTIDE SEQUENCE</scope>
    <source>
        <strain evidence="2">Expedition CK06-06</strain>
    </source>
</reference>
<comment type="caution">
    <text evidence="2">The sequence shown here is derived from an EMBL/GenBank/DDBJ whole genome shotgun (WGS) entry which is preliminary data.</text>
</comment>
<dbReference type="PANTHER" id="PTHR42964:SF1">
    <property type="entry name" value="POLYKETIDE BIOSYNTHESIS ENOYL-COA HYDRATASE PKSH-RELATED"/>
    <property type="match status" value="1"/>
</dbReference>
<dbReference type="Gene3D" id="3.90.226.10">
    <property type="entry name" value="2-enoyl-CoA Hydratase, Chain A, domain 1"/>
    <property type="match status" value="1"/>
</dbReference>
<protein>
    <recommendedName>
        <fullName evidence="3">Enoyl-CoA hydratase</fullName>
    </recommendedName>
</protein>
<dbReference type="InterPro" id="IPR029045">
    <property type="entry name" value="ClpP/crotonase-like_dom_sf"/>
</dbReference>
<gene>
    <name evidence="2" type="ORF">S01H1_47418</name>
</gene>
<organism evidence="2">
    <name type="scientific">marine sediment metagenome</name>
    <dbReference type="NCBI Taxonomy" id="412755"/>
    <lineage>
        <taxon>unclassified sequences</taxon>
        <taxon>metagenomes</taxon>
        <taxon>ecological metagenomes</taxon>
    </lineage>
</organism>
<dbReference type="SUPFAM" id="SSF52096">
    <property type="entry name" value="ClpP/crotonase"/>
    <property type="match status" value="1"/>
</dbReference>
<dbReference type="InterPro" id="IPR001753">
    <property type="entry name" value="Enoyl-CoA_hydra/iso"/>
</dbReference>
<dbReference type="CDD" id="cd06558">
    <property type="entry name" value="crotonase-like"/>
    <property type="match status" value="1"/>
</dbReference>
<dbReference type="PANTHER" id="PTHR42964">
    <property type="entry name" value="ENOYL-COA HYDRATASE"/>
    <property type="match status" value="1"/>
</dbReference>
<name>X0X8W3_9ZZZZ</name>
<dbReference type="EMBL" id="BARS01030402">
    <property type="protein sequence ID" value="GAG21401.1"/>
    <property type="molecule type" value="Genomic_DNA"/>
</dbReference>
<evidence type="ECO:0000313" key="2">
    <source>
        <dbReference type="EMBL" id="GAG21401.1"/>
    </source>
</evidence>
<dbReference type="Pfam" id="PF00378">
    <property type="entry name" value="ECH_1"/>
    <property type="match status" value="1"/>
</dbReference>
<dbReference type="GO" id="GO:0008300">
    <property type="term" value="P:isoprenoid catabolic process"/>
    <property type="evidence" value="ECO:0007669"/>
    <property type="project" value="TreeGrafter"/>
</dbReference>